<name>A0ABU1ITP6_9BACL</name>
<sequence length="80" mass="9229">MEKLSYEDFVQDLNTGHDIEFEYIGKKYSITNSQDGFSLCEYNSSEPITFASVAELLEKAKISGRTIKEIWPEIKVKDIF</sequence>
<protein>
    <submittedName>
        <fullName evidence="1">Uncharacterized protein</fullName>
    </submittedName>
</protein>
<reference evidence="1 2" key="1">
    <citation type="submission" date="2023-07" db="EMBL/GenBank/DDBJ databases">
        <title>Genomic Encyclopedia of Type Strains, Phase IV (KMG-IV): sequencing the most valuable type-strain genomes for metagenomic binning, comparative biology and taxonomic classification.</title>
        <authorList>
            <person name="Goeker M."/>
        </authorList>
    </citation>
    <scope>NUCLEOTIDE SEQUENCE [LARGE SCALE GENOMIC DNA]</scope>
    <source>
        <strain evidence="1 2">DSM 45903</strain>
    </source>
</reference>
<gene>
    <name evidence="1" type="ORF">JOE21_003582</name>
</gene>
<accession>A0ABU1ITP6</accession>
<evidence type="ECO:0000313" key="2">
    <source>
        <dbReference type="Proteomes" id="UP001185012"/>
    </source>
</evidence>
<keyword evidence="2" id="KW-1185">Reference proteome</keyword>
<proteinExistence type="predicted"/>
<evidence type="ECO:0000313" key="1">
    <source>
        <dbReference type="EMBL" id="MDR6227559.1"/>
    </source>
</evidence>
<organism evidence="1 2">
    <name type="scientific">Desmospora profundinema</name>
    <dbReference type="NCBI Taxonomy" id="1571184"/>
    <lineage>
        <taxon>Bacteria</taxon>
        <taxon>Bacillati</taxon>
        <taxon>Bacillota</taxon>
        <taxon>Bacilli</taxon>
        <taxon>Bacillales</taxon>
        <taxon>Thermoactinomycetaceae</taxon>
        <taxon>Desmospora</taxon>
    </lineage>
</organism>
<comment type="caution">
    <text evidence="1">The sequence shown here is derived from an EMBL/GenBank/DDBJ whole genome shotgun (WGS) entry which is preliminary data.</text>
</comment>
<dbReference type="Proteomes" id="UP001185012">
    <property type="component" value="Unassembled WGS sequence"/>
</dbReference>
<dbReference type="EMBL" id="JAVDQG010000010">
    <property type="protein sequence ID" value="MDR6227559.1"/>
    <property type="molecule type" value="Genomic_DNA"/>
</dbReference>
<dbReference type="RefSeq" id="WP_309868639.1">
    <property type="nucleotide sequence ID" value="NZ_JAVDQG010000010.1"/>
</dbReference>